<dbReference type="EMBL" id="JAQQWI010000007">
    <property type="protein sequence ID" value="KAK8027168.1"/>
    <property type="molecule type" value="Genomic_DNA"/>
</dbReference>
<dbReference type="Pfam" id="PF08881">
    <property type="entry name" value="CVNH"/>
    <property type="match status" value="1"/>
</dbReference>
<dbReference type="InterPro" id="IPR036673">
    <property type="entry name" value="Cyanovirin-N_sf"/>
</dbReference>
<feature type="domain" description="Cyanovirin-N" evidence="2">
    <location>
        <begin position="33"/>
        <end position="126"/>
    </location>
</feature>
<evidence type="ECO:0000313" key="4">
    <source>
        <dbReference type="Proteomes" id="UP001396898"/>
    </source>
</evidence>
<feature type="signal peptide" evidence="1">
    <location>
        <begin position="1"/>
        <end position="20"/>
    </location>
</feature>
<gene>
    <name evidence="3" type="ORF">PG991_004224</name>
</gene>
<name>A0ABR1S5Z1_9PEZI</name>
<sequence>MKLLAATLVCLLGVLGLVESQGFLGNCTWQSANLTGSFLGMYCNDDDIADYGYQWTWFDINPCLINNGGQLVPYDNGNFMTSCTNLNFTATNLTFALTAQCSDTSSHFVPAAYDLNQVLWNHNGTLGCFEHHGNATECGPQCDPGFVVIPDPS</sequence>
<accession>A0ABR1S5Z1</accession>
<dbReference type="Proteomes" id="UP001396898">
    <property type="component" value="Unassembled WGS sequence"/>
</dbReference>
<feature type="chain" id="PRO_5045482273" description="Cyanovirin-N domain-containing protein" evidence="1">
    <location>
        <begin position="21"/>
        <end position="153"/>
    </location>
</feature>
<dbReference type="InterPro" id="IPR011058">
    <property type="entry name" value="Cyanovirin-N"/>
</dbReference>
<evidence type="ECO:0000259" key="2">
    <source>
        <dbReference type="Pfam" id="PF08881"/>
    </source>
</evidence>
<keyword evidence="4" id="KW-1185">Reference proteome</keyword>
<dbReference type="SUPFAM" id="SSF51322">
    <property type="entry name" value="Cyanovirin-N"/>
    <property type="match status" value="1"/>
</dbReference>
<keyword evidence="1" id="KW-0732">Signal</keyword>
<dbReference type="Gene3D" id="2.30.60.10">
    <property type="entry name" value="Cyanovirin-N"/>
    <property type="match status" value="1"/>
</dbReference>
<organism evidence="3 4">
    <name type="scientific">Apiospora marii</name>
    <dbReference type="NCBI Taxonomy" id="335849"/>
    <lineage>
        <taxon>Eukaryota</taxon>
        <taxon>Fungi</taxon>
        <taxon>Dikarya</taxon>
        <taxon>Ascomycota</taxon>
        <taxon>Pezizomycotina</taxon>
        <taxon>Sordariomycetes</taxon>
        <taxon>Xylariomycetidae</taxon>
        <taxon>Amphisphaeriales</taxon>
        <taxon>Apiosporaceae</taxon>
        <taxon>Apiospora</taxon>
    </lineage>
</organism>
<comment type="caution">
    <text evidence="3">The sequence shown here is derived from an EMBL/GenBank/DDBJ whole genome shotgun (WGS) entry which is preliminary data.</text>
</comment>
<evidence type="ECO:0000256" key="1">
    <source>
        <dbReference type="SAM" id="SignalP"/>
    </source>
</evidence>
<protein>
    <recommendedName>
        <fullName evidence="2">Cyanovirin-N domain-containing protein</fullName>
    </recommendedName>
</protein>
<evidence type="ECO:0000313" key="3">
    <source>
        <dbReference type="EMBL" id="KAK8027168.1"/>
    </source>
</evidence>
<reference evidence="3 4" key="1">
    <citation type="submission" date="2023-01" db="EMBL/GenBank/DDBJ databases">
        <title>Analysis of 21 Apiospora genomes using comparative genomics revels a genus with tremendous synthesis potential of carbohydrate active enzymes and secondary metabolites.</title>
        <authorList>
            <person name="Sorensen T."/>
        </authorList>
    </citation>
    <scope>NUCLEOTIDE SEQUENCE [LARGE SCALE GENOMIC DNA]</scope>
    <source>
        <strain evidence="3 4">CBS 20057</strain>
    </source>
</reference>
<proteinExistence type="predicted"/>